<dbReference type="EMBL" id="JBDPZD010000004">
    <property type="protein sequence ID" value="MEO3692595.1"/>
    <property type="molecule type" value="Genomic_DNA"/>
</dbReference>
<dbReference type="Proteomes" id="UP001495147">
    <property type="component" value="Unassembled WGS sequence"/>
</dbReference>
<dbReference type="RefSeq" id="WP_347705420.1">
    <property type="nucleotide sequence ID" value="NZ_JBDPZD010000004.1"/>
</dbReference>
<keyword evidence="1" id="KW-1133">Transmembrane helix</keyword>
<comment type="caution">
    <text evidence="2">The sequence shown here is derived from an EMBL/GenBank/DDBJ whole genome shotgun (WGS) entry which is preliminary data.</text>
</comment>
<evidence type="ECO:0000313" key="2">
    <source>
        <dbReference type="EMBL" id="MEO3692595.1"/>
    </source>
</evidence>
<proteinExistence type="predicted"/>
<reference evidence="2 3" key="1">
    <citation type="submission" date="2024-05" db="EMBL/GenBank/DDBJ databases">
        <title>Roseateles sp. DJS-2-20 16S ribosomal RNA gene Genome sequencing and assembly.</title>
        <authorList>
            <person name="Woo H."/>
        </authorList>
    </citation>
    <scope>NUCLEOTIDE SEQUENCE [LARGE SCALE GENOMIC DNA]</scope>
    <source>
        <strain evidence="2 3">DJS-2-20</strain>
    </source>
</reference>
<gene>
    <name evidence="2" type="ORF">ABDJ85_14045</name>
</gene>
<keyword evidence="1" id="KW-0472">Membrane</keyword>
<feature type="transmembrane region" description="Helical" evidence="1">
    <location>
        <begin position="6"/>
        <end position="31"/>
    </location>
</feature>
<evidence type="ECO:0000313" key="3">
    <source>
        <dbReference type="Proteomes" id="UP001495147"/>
    </source>
</evidence>
<accession>A0ABV0G4H9</accession>
<feature type="transmembrane region" description="Helical" evidence="1">
    <location>
        <begin position="67"/>
        <end position="84"/>
    </location>
</feature>
<sequence length="87" mass="9665">MSAFDAFWHVTNLLAPAWGVSVLLALLMRLVWRGQRMDLRKMVVWGGLGGMLAIGLALVLLGRDGKMAGYALLLTGVSLPQWWLTRR</sequence>
<keyword evidence="3" id="KW-1185">Reference proteome</keyword>
<protein>
    <submittedName>
        <fullName evidence="2">Uncharacterized protein</fullName>
    </submittedName>
</protein>
<evidence type="ECO:0000256" key="1">
    <source>
        <dbReference type="SAM" id="Phobius"/>
    </source>
</evidence>
<keyword evidence="1" id="KW-0812">Transmembrane</keyword>
<name>A0ABV0G4H9_9BURK</name>
<feature type="transmembrane region" description="Helical" evidence="1">
    <location>
        <begin position="43"/>
        <end position="61"/>
    </location>
</feature>
<organism evidence="2 3">
    <name type="scientific">Roseateles paludis</name>
    <dbReference type="NCBI Taxonomy" id="3145238"/>
    <lineage>
        <taxon>Bacteria</taxon>
        <taxon>Pseudomonadati</taxon>
        <taxon>Pseudomonadota</taxon>
        <taxon>Betaproteobacteria</taxon>
        <taxon>Burkholderiales</taxon>
        <taxon>Sphaerotilaceae</taxon>
        <taxon>Roseateles</taxon>
    </lineage>
</organism>